<organism evidence="3 4">
    <name type="scientific">Nakamurella antarctica</name>
    <dbReference type="NCBI Taxonomy" id="1902245"/>
    <lineage>
        <taxon>Bacteria</taxon>
        <taxon>Bacillati</taxon>
        <taxon>Actinomycetota</taxon>
        <taxon>Actinomycetes</taxon>
        <taxon>Nakamurellales</taxon>
        <taxon>Nakamurellaceae</taxon>
        <taxon>Nakamurella</taxon>
    </lineage>
</organism>
<reference evidence="3 4" key="2">
    <citation type="submission" date="2018-12" db="EMBL/GenBank/DDBJ databases">
        <title>Nakamurella antarcticus sp. nov., isolated from Antarctica South Shetland Islands soil.</title>
        <authorList>
            <person name="Peng F."/>
        </authorList>
    </citation>
    <scope>NUCLEOTIDE SEQUENCE [LARGE SCALE GENOMIC DNA]</scope>
    <source>
        <strain evidence="3 4">S14-144</strain>
    </source>
</reference>
<gene>
    <name evidence="3" type="ORF">EH165_07615</name>
</gene>
<evidence type="ECO:0000313" key="3">
    <source>
        <dbReference type="EMBL" id="AZI58027.1"/>
    </source>
</evidence>
<dbReference type="PROSITE" id="PS51257">
    <property type="entry name" value="PROKAR_LIPOPROTEIN"/>
    <property type="match status" value="1"/>
</dbReference>
<dbReference type="OrthoDB" id="495539at2"/>
<feature type="region of interest" description="Disordered" evidence="1">
    <location>
        <begin position="64"/>
        <end position="112"/>
    </location>
</feature>
<evidence type="ECO:0000313" key="4">
    <source>
        <dbReference type="Proteomes" id="UP000268084"/>
    </source>
</evidence>
<dbReference type="KEGG" id="nak:EH165_07615"/>
<dbReference type="RefSeq" id="WP_124798937.1">
    <property type="nucleotide sequence ID" value="NZ_CP034170.1"/>
</dbReference>
<sequence>MFTASRAILTPIAYVCVSVLFLAACSGTDSVAGKGTSTVVASTGAPSASANALPSVMTTPASAGAQLTSGASTSGASTDSGLPSVASAGATPSATGPTTGASAAPPAPATVMIPGPQVTEVVTVTATAPPAAPAPGANPAGGGSGITPNSYGALGFQSPSGNINCLIQTDPSYPSVRCDIGEFTYAVPAHTSCGAEIGWHAGTVSIEGAGVAELGGCIGDTISDANYPVLGYGQSVTGGNFTCASAENGMTCKNLTTGRGFRLAKSSYTIS</sequence>
<feature type="chain" id="PRO_5018150481" evidence="2">
    <location>
        <begin position="24"/>
        <end position="271"/>
    </location>
</feature>
<feature type="compositionally biased region" description="Low complexity" evidence="1">
    <location>
        <begin position="64"/>
        <end position="104"/>
    </location>
</feature>
<name>A0A3G8ZMK4_9ACTN</name>
<keyword evidence="4" id="KW-1185">Reference proteome</keyword>
<protein>
    <submittedName>
        <fullName evidence="3">Uncharacterized protein</fullName>
    </submittedName>
</protein>
<dbReference type="Proteomes" id="UP000268084">
    <property type="component" value="Chromosome"/>
</dbReference>
<dbReference type="EMBL" id="CP034170">
    <property type="protein sequence ID" value="AZI58027.1"/>
    <property type="molecule type" value="Genomic_DNA"/>
</dbReference>
<evidence type="ECO:0000256" key="1">
    <source>
        <dbReference type="SAM" id="MobiDB-lite"/>
    </source>
</evidence>
<reference evidence="3 4" key="1">
    <citation type="submission" date="2018-11" db="EMBL/GenBank/DDBJ databases">
        <authorList>
            <person name="Da X."/>
        </authorList>
    </citation>
    <scope>NUCLEOTIDE SEQUENCE [LARGE SCALE GENOMIC DNA]</scope>
    <source>
        <strain evidence="3 4">S14-144</strain>
    </source>
</reference>
<accession>A0A3G8ZMK4</accession>
<proteinExistence type="predicted"/>
<evidence type="ECO:0000256" key="2">
    <source>
        <dbReference type="SAM" id="SignalP"/>
    </source>
</evidence>
<keyword evidence="2" id="KW-0732">Signal</keyword>
<dbReference type="AlphaFoldDB" id="A0A3G8ZMK4"/>
<feature type="signal peptide" evidence="2">
    <location>
        <begin position="1"/>
        <end position="23"/>
    </location>
</feature>
<dbReference type="Pfam" id="PF20341">
    <property type="entry name" value="DUF6636"/>
    <property type="match status" value="1"/>
</dbReference>
<dbReference type="InterPro" id="IPR046576">
    <property type="entry name" value="DUF6636"/>
</dbReference>